<evidence type="ECO:0000313" key="5">
    <source>
        <dbReference type="EMBL" id="KAF2096871.1"/>
    </source>
</evidence>
<comment type="similarity">
    <text evidence="1">Belongs to the protein-tyrosine phosphatase family. Non-receptor class subfamily.</text>
</comment>
<dbReference type="SMART" id="SM00194">
    <property type="entry name" value="PTPc"/>
    <property type="match status" value="1"/>
</dbReference>
<proteinExistence type="inferred from homology"/>
<evidence type="ECO:0000259" key="4">
    <source>
        <dbReference type="PROSITE" id="PS50056"/>
    </source>
</evidence>
<dbReference type="InterPro" id="IPR050348">
    <property type="entry name" value="Protein-Tyr_Phosphatase"/>
</dbReference>
<dbReference type="SUPFAM" id="SSF52799">
    <property type="entry name" value="(Phosphotyrosine protein) phosphatases II"/>
    <property type="match status" value="1"/>
</dbReference>
<dbReference type="OrthoDB" id="10253954at2759"/>
<dbReference type="Proteomes" id="UP000799772">
    <property type="component" value="Unassembled WGS sequence"/>
</dbReference>
<feature type="region of interest" description="Disordered" evidence="2">
    <location>
        <begin position="32"/>
        <end position="57"/>
    </location>
</feature>
<accession>A0A9P4IER6</accession>
<feature type="domain" description="Tyrosine-protein phosphatase" evidence="3">
    <location>
        <begin position="66"/>
        <end position="348"/>
    </location>
</feature>
<organism evidence="5 6">
    <name type="scientific">Rhizodiscina lignyota</name>
    <dbReference type="NCBI Taxonomy" id="1504668"/>
    <lineage>
        <taxon>Eukaryota</taxon>
        <taxon>Fungi</taxon>
        <taxon>Dikarya</taxon>
        <taxon>Ascomycota</taxon>
        <taxon>Pezizomycotina</taxon>
        <taxon>Dothideomycetes</taxon>
        <taxon>Pleosporomycetidae</taxon>
        <taxon>Aulographales</taxon>
        <taxon>Rhizodiscinaceae</taxon>
        <taxon>Rhizodiscina</taxon>
    </lineage>
</organism>
<dbReference type="InterPro" id="IPR003595">
    <property type="entry name" value="Tyr_Pase_cat"/>
</dbReference>
<dbReference type="AlphaFoldDB" id="A0A9P4IER6"/>
<evidence type="ECO:0000256" key="1">
    <source>
        <dbReference type="ARBA" id="ARBA00009649"/>
    </source>
</evidence>
<feature type="domain" description="Tyrosine specific protein phosphatases" evidence="4">
    <location>
        <begin position="256"/>
        <end position="339"/>
    </location>
</feature>
<dbReference type="PROSITE" id="PS50055">
    <property type="entry name" value="TYR_PHOSPHATASE_PTP"/>
    <property type="match status" value="1"/>
</dbReference>
<name>A0A9P4IER6_9PEZI</name>
<evidence type="ECO:0000256" key="2">
    <source>
        <dbReference type="SAM" id="MobiDB-lite"/>
    </source>
</evidence>
<dbReference type="Pfam" id="PF00102">
    <property type="entry name" value="Y_phosphatase"/>
    <property type="match status" value="1"/>
</dbReference>
<dbReference type="PROSITE" id="PS50056">
    <property type="entry name" value="TYR_PHOSPHATASE_2"/>
    <property type="match status" value="1"/>
</dbReference>
<protein>
    <submittedName>
        <fullName evidence="5">Phosphatases II</fullName>
    </submittedName>
</protein>
<dbReference type="PROSITE" id="PS00383">
    <property type="entry name" value="TYR_PHOSPHATASE_1"/>
    <property type="match status" value="1"/>
</dbReference>
<dbReference type="InterPro" id="IPR000242">
    <property type="entry name" value="PTP_cat"/>
</dbReference>
<dbReference type="GO" id="GO:0004725">
    <property type="term" value="F:protein tyrosine phosphatase activity"/>
    <property type="evidence" value="ECO:0007669"/>
    <property type="project" value="InterPro"/>
</dbReference>
<dbReference type="InterPro" id="IPR016130">
    <property type="entry name" value="Tyr_Pase_AS"/>
</dbReference>
<dbReference type="InterPro" id="IPR029021">
    <property type="entry name" value="Prot-tyrosine_phosphatase-like"/>
</dbReference>
<dbReference type="PRINTS" id="PR00700">
    <property type="entry name" value="PRTYPHPHTASE"/>
</dbReference>
<keyword evidence="6" id="KW-1185">Reference proteome</keyword>
<sequence length="352" mass="39305">SENEPPIPPFLLQTRSDIHNKFGDLEWQQRVRIAAGHNPPSPASPDSQPSPWSRLDPTSNAEILRRNRYQNVEPWAANRVRLLVPEGVSDYINASPIILTQTVSGIEKRFIATQGPKEGTESHIWRMVYAETGKEDEKAVIVMLTQTHEQGREKCFQYFPADMVNPVFAVNEQDEFADGFTGTLTLKSIAEDQETRSTVREIDLETCVSAASATSMTHTEQPESTTSTTAKIHKPITHLLFGGWPDFLVPEGPDRAALLNLISLSAKLNSNPSNPRIVHCSAGVGRSGTFIALDFLLQEIAEGAWDDLSPFEARDPVLECVDALRKQRMMMVQGEGQFAFLYDVCREAWVER</sequence>
<feature type="compositionally biased region" description="Low complexity" evidence="2">
    <location>
        <begin position="44"/>
        <end position="53"/>
    </location>
</feature>
<dbReference type="Gene3D" id="3.90.190.10">
    <property type="entry name" value="Protein tyrosine phosphatase superfamily"/>
    <property type="match status" value="1"/>
</dbReference>
<comment type="caution">
    <text evidence="5">The sequence shown here is derived from an EMBL/GenBank/DDBJ whole genome shotgun (WGS) entry which is preliminary data.</text>
</comment>
<dbReference type="EMBL" id="ML978129">
    <property type="protein sequence ID" value="KAF2096871.1"/>
    <property type="molecule type" value="Genomic_DNA"/>
</dbReference>
<gene>
    <name evidence="5" type="ORF">NA57DRAFT_18602</name>
</gene>
<dbReference type="PANTHER" id="PTHR19134:SF449">
    <property type="entry name" value="TYROSINE-PROTEIN PHOSPHATASE 1"/>
    <property type="match status" value="1"/>
</dbReference>
<dbReference type="PANTHER" id="PTHR19134">
    <property type="entry name" value="RECEPTOR-TYPE TYROSINE-PROTEIN PHOSPHATASE"/>
    <property type="match status" value="1"/>
</dbReference>
<feature type="non-terminal residue" evidence="5">
    <location>
        <position position="1"/>
    </location>
</feature>
<feature type="non-terminal residue" evidence="5">
    <location>
        <position position="352"/>
    </location>
</feature>
<dbReference type="SMART" id="SM00404">
    <property type="entry name" value="PTPc_motif"/>
    <property type="match status" value="1"/>
</dbReference>
<dbReference type="InterPro" id="IPR000387">
    <property type="entry name" value="Tyr_Pase_dom"/>
</dbReference>
<evidence type="ECO:0000313" key="6">
    <source>
        <dbReference type="Proteomes" id="UP000799772"/>
    </source>
</evidence>
<dbReference type="CDD" id="cd18533">
    <property type="entry name" value="PTP_fungal"/>
    <property type="match status" value="1"/>
</dbReference>
<evidence type="ECO:0000259" key="3">
    <source>
        <dbReference type="PROSITE" id="PS50055"/>
    </source>
</evidence>
<reference evidence="5" key="1">
    <citation type="journal article" date="2020" name="Stud. Mycol.">
        <title>101 Dothideomycetes genomes: a test case for predicting lifestyles and emergence of pathogens.</title>
        <authorList>
            <person name="Haridas S."/>
            <person name="Albert R."/>
            <person name="Binder M."/>
            <person name="Bloem J."/>
            <person name="Labutti K."/>
            <person name="Salamov A."/>
            <person name="Andreopoulos B."/>
            <person name="Baker S."/>
            <person name="Barry K."/>
            <person name="Bills G."/>
            <person name="Bluhm B."/>
            <person name="Cannon C."/>
            <person name="Castanera R."/>
            <person name="Culley D."/>
            <person name="Daum C."/>
            <person name="Ezra D."/>
            <person name="Gonzalez J."/>
            <person name="Henrissat B."/>
            <person name="Kuo A."/>
            <person name="Liang C."/>
            <person name="Lipzen A."/>
            <person name="Lutzoni F."/>
            <person name="Magnuson J."/>
            <person name="Mondo S."/>
            <person name="Nolan M."/>
            <person name="Ohm R."/>
            <person name="Pangilinan J."/>
            <person name="Park H.-J."/>
            <person name="Ramirez L."/>
            <person name="Alfaro M."/>
            <person name="Sun H."/>
            <person name="Tritt A."/>
            <person name="Yoshinaga Y."/>
            <person name="Zwiers L.-H."/>
            <person name="Turgeon B."/>
            <person name="Goodwin S."/>
            <person name="Spatafora J."/>
            <person name="Crous P."/>
            <person name="Grigoriev I."/>
        </authorList>
    </citation>
    <scope>NUCLEOTIDE SEQUENCE</scope>
    <source>
        <strain evidence="5">CBS 133067</strain>
    </source>
</reference>